<evidence type="ECO:0000313" key="1">
    <source>
        <dbReference type="EMBL" id="KAH9329118.1"/>
    </source>
</evidence>
<proteinExistence type="predicted"/>
<name>A0AA38LLF1_TAXCH</name>
<organism evidence="1 2">
    <name type="scientific">Taxus chinensis</name>
    <name type="common">Chinese yew</name>
    <name type="synonym">Taxus wallichiana var. chinensis</name>
    <dbReference type="NCBI Taxonomy" id="29808"/>
    <lineage>
        <taxon>Eukaryota</taxon>
        <taxon>Viridiplantae</taxon>
        <taxon>Streptophyta</taxon>
        <taxon>Embryophyta</taxon>
        <taxon>Tracheophyta</taxon>
        <taxon>Spermatophyta</taxon>
        <taxon>Pinopsida</taxon>
        <taxon>Pinidae</taxon>
        <taxon>Conifers II</taxon>
        <taxon>Cupressales</taxon>
        <taxon>Taxaceae</taxon>
        <taxon>Taxus</taxon>
    </lineage>
</organism>
<feature type="non-terminal residue" evidence="1">
    <location>
        <position position="119"/>
    </location>
</feature>
<sequence>MSLARILVGLDLRGGLVAEIRLHKQSTFFAHTLDYCGVPFQCVRCHDYGHLAAVYALTFRKKWWIQKDPSVGKDKGQCHQDAVPTVSLGNEHVRFTELVTALVEGMDLQEDEAPYGRNE</sequence>
<evidence type="ECO:0000313" key="2">
    <source>
        <dbReference type="Proteomes" id="UP000824469"/>
    </source>
</evidence>
<keyword evidence="2" id="KW-1185">Reference proteome</keyword>
<comment type="caution">
    <text evidence="1">The sequence shown here is derived from an EMBL/GenBank/DDBJ whole genome shotgun (WGS) entry which is preliminary data.</text>
</comment>
<dbReference type="Proteomes" id="UP000824469">
    <property type="component" value="Unassembled WGS sequence"/>
</dbReference>
<dbReference type="AlphaFoldDB" id="A0AA38LLF1"/>
<protein>
    <submittedName>
        <fullName evidence="1">Uncharacterized protein</fullName>
    </submittedName>
</protein>
<dbReference type="EMBL" id="JAHRHJ020000001">
    <property type="protein sequence ID" value="KAH9329118.1"/>
    <property type="molecule type" value="Genomic_DNA"/>
</dbReference>
<gene>
    <name evidence="1" type="ORF">KI387_001226</name>
</gene>
<reference evidence="1 2" key="1">
    <citation type="journal article" date="2021" name="Nat. Plants">
        <title>The Taxus genome provides insights into paclitaxel biosynthesis.</title>
        <authorList>
            <person name="Xiong X."/>
            <person name="Gou J."/>
            <person name="Liao Q."/>
            <person name="Li Y."/>
            <person name="Zhou Q."/>
            <person name="Bi G."/>
            <person name="Li C."/>
            <person name="Du R."/>
            <person name="Wang X."/>
            <person name="Sun T."/>
            <person name="Guo L."/>
            <person name="Liang H."/>
            <person name="Lu P."/>
            <person name="Wu Y."/>
            <person name="Zhang Z."/>
            <person name="Ro D.K."/>
            <person name="Shang Y."/>
            <person name="Huang S."/>
            <person name="Yan J."/>
        </authorList>
    </citation>
    <scope>NUCLEOTIDE SEQUENCE [LARGE SCALE GENOMIC DNA]</scope>
    <source>
        <strain evidence="1">Ta-2019</strain>
    </source>
</reference>
<accession>A0AA38LLF1</accession>